<reference evidence="15 16" key="1">
    <citation type="submission" date="2016-08" db="EMBL/GenBank/DDBJ databases">
        <title>Draft genome sequence of Candidatus Piscirickettsia litoralis, from seawater.</title>
        <authorList>
            <person name="Wan X."/>
            <person name="Lee A.J."/>
            <person name="Hou S."/>
            <person name="Donachie S.P."/>
        </authorList>
    </citation>
    <scope>NUCLEOTIDE SEQUENCE [LARGE SCALE GENOMIC DNA]</scope>
    <source>
        <strain evidence="15 16">Y2</strain>
    </source>
</reference>
<name>A0ABX3A4M5_9GAMM</name>
<accession>A0ABX3A4M5</accession>
<comment type="caution">
    <text evidence="15">The sequence shown here is derived from an EMBL/GenBank/DDBJ whole genome shotgun (WGS) entry which is preliminary data.</text>
</comment>
<evidence type="ECO:0000256" key="3">
    <source>
        <dbReference type="ARBA" id="ARBA00022475"/>
    </source>
</evidence>
<dbReference type="EMBL" id="MDTU01000001">
    <property type="protein sequence ID" value="ODN42385.1"/>
    <property type="molecule type" value="Genomic_DNA"/>
</dbReference>
<keyword evidence="16" id="KW-1185">Reference proteome</keyword>
<gene>
    <name evidence="14" type="primary">fluC</name>
    <name evidence="14" type="synonym">crcB</name>
    <name evidence="15" type="ORF">BGC07_04845</name>
</gene>
<keyword evidence="7 14" id="KW-1133">Transmembrane helix</keyword>
<evidence type="ECO:0000256" key="14">
    <source>
        <dbReference type="HAMAP-Rule" id="MF_00454"/>
    </source>
</evidence>
<keyword evidence="2 14" id="KW-0813">Transport</keyword>
<evidence type="ECO:0000256" key="12">
    <source>
        <dbReference type="ARBA" id="ARBA00035120"/>
    </source>
</evidence>
<evidence type="ECO:0000256" key="10">
    <source>
        <dbReference type="ARBA" id="ARBA00023136"/>
    </source>
</evidence>
<proteinExistence type="inferred from homology"/>
<evidence type="ECO:0000256" key="2">
    <source>
        <dbReference type="ARBA" id="ARBA00022448"/>
    </source>
</evidence>
<feature type="binding site" evidence="14">
    <location>
        <position position="82"/>
    </location>
    <ligand>
        <name>Na(+)</name>
        <dbReference type="ChEBI" id="CHEBI:29101"/>
        <note>structural</note>
    </ligand>
</feature>
<keyword evidence="11 14" id="KW-0407">Ion channel</keyword>
<comment type="activity regulation">
    <text evidence="14">Na(+) is not transported, but it plays an essential structural role and its presence is essential for fluoride channel function.</text>
</comment>
<evidence type="ECO:0000313" key="15">
    <source>
        <dbReference type="EMBL" id="ODN42385.1"/>
    </source>
</evidence>
<organism evidence="15 16">
    <name type="scientific">Piscirickettsia litoralis</name>
    <dbReference type="NCBI Taxonomy" id="1891921"/>
    <lineage>
        <taxon>Bacteria</taxon>
        <taxon>Pseudomonadati</taxon>
        <taxon>Pseudomonadota</taxon>
        <taxon>Gammaproteobacteria</taxon>
        <taxon>Thiotrichales</taxon>
        <taxon>Piscirickettsiaceae</taxon>
        <taxon>Piscirickettsia</taxon>
    </lineage>
</organism>
<sequence length="131" mass="13980">MQLSLLFFVALGGALGSSLRYCISQLSLHHLGQGFYGTLTVNLVGCFLIGLFSESLLRLSQHHSLSHYGPHLTALLVTGLLGGFTTFSSFALDALGIRGEFGSWLSFSYVAISVIGGISLAQLGRFLITLL</sequence>
<keyword evidence="4" id="KW-0997">Cell inner membrane</keyword>
<feature type="binding site" evidence="14">
    <location>
        <position position="85"/>
    </location>
    <ligand>
        <name>Na(+)</name>
        <dbReference type="ChEBI" id="CHEBI:29101"/>
        <note>structural</note>
    </ligand>
</feature>
<evidence type="ECO:0000256" key="1">
    <source>
        <dbReference type="ARBA" id="ARBA00004651"/>
    </source>
</evidence>
<dbReference type="Proteomes" id="UP000094329">
    <property type="component" value="Unassembled WGS sequence"/>
</dbReference>
<feature type="transmembrane region" description="Helical" evidence="14">
    <location>
        <begin position="34"/>
        <end position="52"/>
    </location>
</feature>
<feature type="transmembrane region" description="Helical" evidence="14">
    <location>
        <begin position="72"/>
        <end position="92"/>
    </location>
</feature>
<keyword evidence="8 14" id="KW-0915">Sodium</keyword>
<dbReference type="HAMAP" id="MF_00454">
    <property type="entry name" value="FluC"/>
    <property type="match status" value="1"/>
</dbReference>
<evidence type="ECO:0000256" key="8">
    <source>
        <dbReference type="ARBA" id="ARBA00023053"/>
    </source>
</evidence>
<evidence type="ECO:0000313" key="16">
    <source>
        <dbReference type="Proteomes" id="UP000094329"/>
    </source>
</evidence>
<keyword evidence="10 14" id="KW-0472">Membrane</keyword>
<evidence type="ECO:0000256" key="7">
    <source>
        <dbReference type="ARBA" id="ARBA00022989"/>
    </source>
</evidence>
<dbReference type="PANTHER" id="PTHR28259:SF18">
    <property type="entry name" value="FLUORIDE-SPECIFIC ION CHANNEL FLUC"/>
    <property type="match status" value="1"/>
</dbReference>
<feature type="transmembrane region" description="Helical" evidence="14">
    <location>
        <begin position="104"/>
        <end position="128"/>
    </location>
</feature>
<comment type="similarity">
    <text evidence="12 14">Belongs to the fluoride channel Fluc/FEX (TC 1.A.43) family.</text>
</comment>
<dbReference type="RefSeq" id="WP_069312182.1">
    <property type="nucleotide sequence ID" value="NZ_MDTU01000001.1"/>
</dbReference>
<dbReference type="InterPro" id="IPR003691">
    <property type="entry name" value="FluC"/>
</dbReference>
<keyword evidence="6 14" id="KW-0479">Metal-binding</keyword>
<comment type="subcellular location">
    <subcellularLocation>
        <location evidence="1 14">Cell membrane</location>
        <topology evidence="1 14">Multi-pass membrane protein</topology>
    </subcellularLocation>
</comment>
<evidence type="ECO:0000256" key="4">
    <source>
        <dbReference type="ARBA" id="ARBA00022519"/>
    </source>
</evidence>
<protein>
    <recommendedName>
        <fullName evidence="14">Fluoride-specific ion channel FluC</fullName>
    </recommendedName>
</protein>
<comment type="function">
    <text evidence="14">Fluoride-specific ion channel. Important for reducing fluoride concentration in the cell, thus reducing its toxicity.</text>
</comment>
<evidence type="ECO:0000256" key="9">
    <source>
        <dbReference type="ARBA" id="ARBA00023065"/>
    </source>
</evidence>
<comment type="catalytic activity">
    <reaction evidence="13">
        <text>fluoride(in) = fluoride(out)</text>
        <dbReference type="Rhea" id="RHEA:76159"/>
        <dbReference type="ChEBI" id="CHEBI:17051"/>
    </reaction>
    <physiologicalReaction direction="left-to-right" evidence="13">
        <dbReference type="Rhea" id="RHEA:76160"/>
    </physiologicalReaction>
</comment>
<evidence type="ECO:0000256" key="6">
    <source>
        <dbReference type="ARBA" id="ARBA00022723"/>
    </source>
</evidence>
<keyword evidence="9 14" id="KW-0406">Ion transport</keyword>
<evidence type="ECO:0000256" key="13">
    <source>
        <dbReference type="ARBA" id="ARBA00035585"/>
    </source>
</evidence>
<evidence type="ECO:0000256" key="5">
    <source>
        <dbReference type="ARBA" id="ARBA00022692"/>
    </source>
</evidence>
<dbReference type="PANTHER" id="PTHR28259">
    <property type="entry name" value="FLUORIDE EXPORT PROTEIN 1-RELATED"/>
    <property type="match status" value="1"/>
</dbReference>
<evidence type="ECO:0000256" key="11">
    <source>
        <dbReference type="ARBA" id="ARBA00023303"/>
    </source>
</evidence>
<keyword evidence="3 14" id="KW-1003">Cell membrane</keyword>
<keyword evidence="5 14" id="KW-0812">Transmembrane</keyword>
<dbReference type="Pfam" id="PF02537">
    <property type="entry name" value="CRCB"/>
    <property type="match status" value="1"/>
</dbReference>